<dbReference type="EMBL" id="MLAW01000002">
    <property type="protein sequence ID" value="OJJ27216.1"/>
    <property type="molecule type" value="Genomic_DNA"/>
</dbReference>
<evidence type="ECO:0008006" key="3">
    <source>
        <dbReference type="Google" id="ProtNLM"/>
    </source>
</evidence>
<name>A0A1L9QX66_9CYAN</name>
<dbReference type="AlphaFoldDB" id="A0A1L9QX66"/>
<dbReference type="InterPro" id="IPR008307">
    <property type="entry name" value="UCP018957"/>
</dbReference>
<keyword evidence="2" id="KW-1185">Reference proteome</keyword>
<gene>
    <name evidence="1" type="ORF">BI308_01630</name>
</gene>
<dbReference type="InterPro" id="IPR014923">
    <property type="entry name" value="DUF1802"/>
</dbReference>
<accession>A0A1L9QX66</accession>
<sequence length="193" mass="22101">MVLSTRALKEWAIAIQALETGEIICLWRKGGIQETEKRFQVDRDWVWLYPTYEHQKPSLLKSVYAAQVKPVPSGWHPDKITISSGAKVTDVLELTEPEQIQGLFQNLFAEQIWTEDFIGDRLRWKPQKPLSLLLLRVYRLPEPAIVPYDASYGGCKSWIDLQTAISGDRLSPVLSDSIYEQRCNRIRALCAGE</sequence>
<proteinExistence type="predicted"/>
<dbReference type="STRING" id="1925591.BI308_01630"/>
<organism evidence="1 2">
    <name type="scientific">Roseofilum reptotaenium AO1-A</name>
    <dbReference type="NCBI Taxonomy" id="1925591"/>
    <lineage>
        <taxon>Bacteria</taxon>
        <taxon>Bacillati</taxon>
        <taxon>Cyanobacteriota</taxon>
        <taxon>Cyanophyceae</taxon>
        <taxon>Desertifilales</taxon>
        <taxon>Desertifilaceae</taxon>
        <taxon>Roseofilum</taxon>
    </lineage>
</organism>
<dbReference type="Proteomes" id="UP000183940">
    <property type="component" value="Unassembled WGS sequence"/>
</dbReference>
<evidence type="ECO:0000313" key="1">
    <source>
        <dbReference type="EMBL" id="OJJ27216.1"/>
    </source>
</evidence>
<comment type="caution">
    <text evidence="1">The sequence shown here is derived from an EMBL/GenBank/DDBJ whole genome shotgun (WGS) entry which is preliminary data.</text>
</comment>
<dbReference type="PIRSF" id="PIRSF018957">
    <property type="entry name" value="UCP018957"/>
    <property type="match status" value="1"/>
</dbReference>
<protein>
    <recommendedName>
        <fullName evidence="3">DUF1802 domain-containing protein</fullName>
    </recommendedName>
</protein>
<evidence type="ECO:0000313" key="2">
    <source>
        <dbReference type="Proteomes" id="UP000183940"/>
    </source>
</evidence>
<reference evidence="1" key="1">
    <citation type="submission" date="2016-10" db="EMBL/GenBank/DDBJ databases">
        <title>CRISPR-Cas defence system in Roseofilum reptotaenium: evidence of a bacteriophage-cyanobacterium arms race in the coral black band disease.</title>
        <authorList>
            <person name="Buerger P."/>
            <person name="Wood-Charlson E.M."/>
            <person name="Weynberg K.D."/>
            <person name="Willis B."/>
            <person name="Van Oppen M.J."/>
        </authorList>
    </citation>
    <scope>NUCLEOTIDE SEQUENCE [LARGE SCALE GENOMIC DNA]</scope>
    <source>
        <strain evidence="1">AO1-A</strain>
    </source>
</reference>
<dbReference type="Pfam" id="PF08819">
    <property type="entry name" value="DUF1802"/>
    <property type="match status" value="1"/>
</dbReference>